<dbReference type="Proteomes" id="UP001238334">
    <property type="component" value="Chromosome"/>
</dbReference>
<evidence type="ECO:0000313" key="4">
    <source>
        <dbReference type="Proteomes" id="UP001238334"/>
    </source>
</evidence>
<gene>
    <name evidence="3" type="ORF">QPJ95_19075</name>
</gene>
<dbReference type="InterPro" id="IPR011990">
    <property type="entry name" value="TPR-like_helical_dom_sf"/>
</dbReference>
<evidence type="ECO:0000256" key="1">
    <source>
        <dbReference type="ARBA" id="ARBA00022679"/>
    </source>
</evidence>
<dbReference type="PANTHER" id="PTHR12788:SF10">
    <property type="entry name" value="PROTEIN-TYROSINE SULFOTRANSFERASE"/>
    <property type="match status" value="1"/>
</dbReference>
<dbReference type="Gene3D" id="1.25.40.10">
    <property type="entry name" value="Tetratricopeptide repeat domain"/>
    <property type="match status" value="1"/>
</dbReference>
<protein>
    <submittedName>
        <fullName evidence="3">Sulfotransferase</fullName>
    </submittedName>
</protein>
<evidence type="ECO:0000256" key="2">
    <source>
        <dbReference type="SAM" id="MobiDB-lite"/>
    </source>
</evidence>
<evidence type="ECO:0000313" key="3">
    <source>
        <dbReference type="EMBL" id="WIY24602.1"/>
    </source>
</evidence>
<keyword evidence="4" id="KW-1185">Reference proteome</keyword>
<dbReference type="InterPro" id="IPR027417">
    <property type="entry name" value="P-loop_NTPase"/>
</dbReference>
<dbReference type="Pfam" id="PF13469">
    <property type="entry name" value="Sulfotransfer_3"/>
    <property type="match status" value="1"/>
</dbReference>
<reference evidence="3 4" key="1">
    <citation type="submission" date="2023-06" db="EMBL/GenBank/DDBJ databases">
        <title>Parasedimentitalea psychrophila sp. nov., a psychrophilic bacterium isolated from deep-sea sediment.</title>
        <authorList>
            <person name="Li A."/>
        </authorList>
    </citation>
    <scope>NUCLEOTIDE SEQUENCE [LARGE SCALE GENOMIC DNA]</scope>
    <source>
        <strain evidence="3 4">QS115</strain>
    </source>
</reference>
<dbReference type="RefSeq" id="WP_270918995.1">
    <property type="nucleotide sequence ID" value="NZ_CP127247.1"/>
</dbReference>
<dbReference type="SUPFAM" id="SSF48452">
    <property type="entry name" value="TPR-like"/>
    <property type="match status" value="1"/>
</dbReference>
<feature type="region of interest" description="Disordered" evidence="2">
    <location>
        <begin position="138"/>
        <end position="157"/>
    </location>
</feature>
<keyword evidence="1" id="KW-0808">Transferase</keyword>
<sequence>MSNSAQLDISDRDMAAQSSRQILKTADHLMERRQYRMALAGLLPLMQESSLDVAVLDRTASCYFQLGDCQAAISLVEVLIQLRPDLTAGWGKLAAMKHSLGDKQGAIEGYRKVLKEDKNSVFALAALNRLDPFRRDGQKASRLRKLSKSPKSPKLSNAERSAVFSALGQIEHASNRPNSAFRFFAKAKAAQKADYSPEVMEQLVDGQIEKFRKNTTTECHRDGPRIVFVMGMPRSGTTLVETILARHSIVGTAGESTALSKTLQVVRQHIKDTQRGADVWDWFGQLSEQEIAIFRQSYYGFLSQGTTVSNDVIVDKMPGNSLHLGLAHMLLPNAKFIFMSRHPLDVGLSNFSTIFGTGNQFSSRLDWIGQTTRSVYRSIEDYKQKLPDQLRIQSYQGLVTNPEIQIRALLDHAGLSWEPDCLSPQDAEGAIRTASVEQAREKINTRALGKWQPYEQQLQPLVDALGGPEWIQAWQTQDKMSASC</sequence>
<dbReference type="EMBL" id="CP127247">
    <property type="protein sequence ID" value="WIY24602.1"/>
    <property type="molecule type" value="Genomic_DNA"/>
</dbReference>
<dbReference type="AlphaFoldDB" id="A0A9Y2P212"/>
<dbReference type="SUPFAM" id="SSF52540">
    <property type="entry name" value="P-loop containing nucleoside triphosphate hydrolases"/>
    <property type="match status" value="1"/>
</dbReference>
<dbReference type="KEGG" id="ppso:QPJ95_19075"/>
<dbReference type="InterPro" id="IPR026634">
    <property type="entry name" value="TPST-like"/>
</dbReference>
<dbReference type="Gene3D" id="3.40.50.300">
    <property type="entry name" value="P-loop containing nucleotide triphosphate hydrolases"/>
    <property type="match status" value="1"/>
</dbReference>
<dbReference type="PANTHER" id="PTHR12788">
    <property type="entry name" value="PROTEIN-TYROSINE SULFOTRANSFERASE 2"/>
    <property type="match status" value="1"/>
</dbReference>
<dbReference type="GO" id="GO:0008476">
    <property type="term" value="F:protein-tyrosine sulfotransferase activity"/>
    <property type="evidence" value="ECO:0007669"/>
    <property type="project" value="InterPro"/>
</dbReference>
<accession>A0A9Y2P212</accession>
<name>A0A9Y2P212_9RHOB</name>
<proteinExistence type="predicted"/>
<organism evidence="3 4">
    <name type="scientific">Parasedimentitalea psychrophila</name>
    <dbReference type="NCBI Taxonomy" id="2997337"/>
    <lineage>
        <taxon>Bacteria</taxon>
        <taxon>Pseudomonadati</taxon>
        <taxon>Pseudomonadota</taxon>
        <taxon>Alphaproteobacteria</taxon>
        <taxon>Rhodobacterales</taxon>
        <taxon>Paracoccaceae</taxon>
        <taxon>Parasedimentitalea</taxon>
    </lineage>
</organism>